<dbReference type="InterPro" id="IPR000849">
    <property type="entry name" value="Sugar_P_transporter"/>
</dbReference>
<feature type="transmembrane region" description="Helical" evidence="6">
    <location>
        <begin position="144"/>
        <end position="163"/>
    </location>
</feature>
<dbReference type="PATRIC" id="fig|1423807.3.peg.1132"/>
<organism evidence="8 9">
    <name type="scientific">Paucilactobacillus suebicus DSM 5007 = KCTC 3549</name>
    <dbReference type="NCBI Taxonomy" id="1423807"/>
    <lineage>
        <taxon>Bacteria</taxon>
        <taxon>Bacillati</taxon>
        <taxon>Bacillota</taxon>
        <taxon>Bacilli</taxon>
        <taxon>Lactobacillales</taxon>
        <taxon>Lactobacillaceae</taxon>
        <taxon>Paucilactobacillus</taxon>
    </lineage>
</organism>
<accession>A0A0R1W3V9</accession>
<dbReference type="InterPro" id="IPR020846">
    <property type="entry name" value="MFS_dom"/>
</dbReference>
<dbReference type="GO" id="GO:0035435">
    <property type="term" value="P:phosphate ion transmembrane transport"/>
    <property type="evidence" value="ECO:0007669"/>
    <property type="project" value="TreeGrafter"/>
</dbReference>
<dbReference type="PANTHER" id="PTHR43826">
    <property type="entry name" value="GLUCOSE-6-PHOSPHATE EXCHANGER SLC37A4"/>
    <property type="match status" value="1"/>
</dbReference>
<feature type="transmembrane region" description="Helical" evidence="6">
    <location>
        <begin position="323"/>
        <end position="342"/>
    </location>
</feature>
<comment type="caution">
    <text evidence="8">The sequence shown here is derived from an EMBL/GenBank/DDBJ whole genome shotgun (WGS) entry which is preliminary data.</text>
</comment>
<dbReference type="PROSITE" id="PS50850">
    <property type="entry name" value="MFS"/>
    <property type="match status" value="1"/>
</dbReference>
<feature type="transmembrane region" description="Helical" evidence="6">
    <location>
        <begin position="111"/>
        <end position="132"/>
    </location>
</feature>
<dbReference type="AlphaFoldDB" id="A0A0R1W3V9"/>
<dbReference type="eggNOG" id="COG2271">
    <property type="taxonomic scope" value="Bacteria"/>
</dbReference>
<evidence type="ECO:0000256" key="4">
    <source>
        <dbReference type="ARBA" id="ARBA00022989"/>
    </source>
</evidence>
<keyword evidence="3 6" id="KW-0812">Transmembrane</keyword>
<dbReference type="GO" id="GO:0061513">
    <property type="term" value="F:glucose 6-phosphate:phosphate antiporter activity"/>
    <property type="evidence" value="ECO:0007669"/>
    <property type="project" value="TreeGrafter"/>
</dbReference>
<dbReference type="Pfam" id="PF07690">
    <property type="entry name" value="MFS_1"/>
    <property type="match status" value="1"/>
</dbReference>
<evidence type="ECO:0000313" key="9">
    <source>
        <dbReference type="Proteomes" id="UP000051820"/>
    </source>
</evidence>
<evidence type="ECO:0000313" key="8">
    <source>
        <dbReference type="EMBL" id="KRM10811.1"/>
    </source>
</evidence>
<dbReference type="SUPFAM" id="SSF103473">
    <property type="entry name" value="MFS general substrate transporter"/>
    <property type="match status" value="1"/>
</dbReference>
<dbReference type="InterPro" id="IPR051337">
    <property type="entry name" value="OPA_Antiporter"/>
</dbReference>
<dbReference type="PANTHER" id="PTHR43826:SF3">
    <property type="entry name" value="GLUCOSE-6-PHOSPHATE EXCHANGER SLC37A4"/>
    <property type="match status" value="1"/>
</dbReference>
<feature type="transmembrane region" description="Helical" evidence="6">
    <location>
        <begin position="388"/>
        <end position="409"/>
    </location>
</feature>
<evidence type="ECO:0000256" key="1">
    <source>
        <dbReference type="ARBA" id="ARBA00004651"/>
    </source>
</evidence>
<dbReference type="GO" id="GO:0005886">
    <property type="term" value="C:plasma membrane"/>
    <property type="evidence" value="ECO:0007669"/>
    <property type="project" value="UniProtKB-SubCell"/>
</dbReference>
<sequence length="436" mass="47138">MNKMTNDSLGTKWTAKQFLVIAGIWFAFLISFITRLSWSTIMPSAIDSLHFTVQQGNTYLTAFYIGYAITVLPGGMLADKFGYRKLLMAAVLGNFIVMAAMIFMHGYWDGLALRFILGLVSGPDLSACLGIITEWFDGKKRATATGIFNTCTSFGLTVINIYAPTVLVHYGWRAAFGVTAMFPLAALIFCYFALKGNPPFPQQFGIKEANGNVATESVWSRLGGAISNRSVWMLAITGLFATGAKWGVTNWANLFMVKNLHFSLITAGTAMSIYGITSVISMVVAGWISDHSKWSRHTWAAIFMAIFTPTIIGFALVPKGNLGLLYFWTGAMGVGAFMFSTITNNLSVEVAPADQRGTVSGFINVFNQSGSFLAPILLGALLAGTGSYVTSFLVISVFPLIAVVALMFVRESDADKGAKKVVVNDEEADTVAKGEL</sequence>
<keyword evidence="5 6" id="KW-0472">Membrane</keyword>
<feature type="transmembrane region" description="Helical" evidence="6">
    <location>
        <begin position="231"/>
        <end position="248"/>
    </location>
</feature>
<feature type="domain" description="Major facilitator superfamily (MFS) profile" evidence="7">
    <location>
        <begin position="15"/>
        <end position="414"/>
    </location>
</feature>
<feature type="transmembrane region" description="Helical" evidence="6">
    <location>
        <begin position="18"/>
        <end position="38"/>
    </location>
</feature>
<keyword evidence="4 6" id="KW-1133">Transmembrane helix</keyword>
<feature type="transmembrane region" description="Helical" evidence="6">
    <location>
        <begin position="86"/>
        <end position="105"/>
    </location>
</feature>
<evidence type="ECO:0000256" key="2">
    <source>
        <dbReference type="ARBA" id="ARBA00022448"/>
    </source>
</evidence>
<feature type="transmembrane region" description="Helical" evidence="6">
    <location>
        <begin position="260"/>
        <end position="287"/>
    </location>
</feature>
<dbReference type="EMBL" id="AZGF01000025">
    <property type="protein sequence ID" value="KRM10811.1"/>
    <property type="molecule type" value="Genomic_DNA"/>
</dbReference>
<protein>
    <submittedName>
        <fullName evidence="8">Major facilitator superfamily protein</fullName>
    </submittedName>
</protein>
<evidence type="ECO:0000256" key="5">
    <source>
        <dbReference type="ARBA" id="ARBA00023136"/>
    </source>
</evidence>
<gene>
    <name evidence="8" type="ORF">FD16_GL001112</name>
</gene>
<reference evidence="8 9" key="1">
    <citation type="journal article" date="2015" name="Genome Announc.">
        <title>Expanding the biotechnology potential of lactobacilli through comparative genomics of 213 strains and associated genera.</title>
        <authorList>
            <person name="Sun Z."/>
            <person name="Harris H.M."/>
            <person name="McCann A."/>
            <person name="Guo C."/>
            <person name="Argimon S."/>
            <person name="Zhang W."/>
            <person name="Yang X."/>
            <person name="Jeffery I.B."/>
            <person name="Cooney J.C."/>
            <person name="Kagawa T.F."/>
            <person name="Liu W."/>
            <person name="Song Y."/>
            <person name="Salvetti E."/>
            <person name="Wrobel A."/>
            <person name="Rasinkangas P."/>
            <person name="Parkhill J."/>
            <person name="Rea M.C."/>
            <person name="O'Sullivan O."/>
            <person name="Ritari J."/>
            <person name="Douillard F.P."/>
            <person name="Paul Ross R."/>
            <person name="Yang R."/>
            <person name="Briner A.E."/>
            <person name="Felis G.E."/>
            <person name="de Vos W.M."/>
            <person name="Barrangou R."/>
            <person name="Klaenhammer T.R."/>
            <person name="Caufield P.W."/>
            <person name="Cui Y."/>
            <person name="Zhang H."/>
            <person name="O'Toole P.W."/>
        </authorList>
    </citation>
    <scope>NUCLEOTIDE SEQUENCE [LARGE SCALE GENOMIC DNA]</scope>
    <source>
        <strain evidence="8 9">DSM 5007</strain>
    </source>
</reference>
<dbReference type="PIRSF" id="PIRSF002808">
    <property type="entry name" value="Hexose_phosphate_transp"/>
    <property type="match status" value="1"/>
</dbReference>
<feature type="transmembrane region" description="Helical" evidence="6">
    <location>
        <begin position="362"/>
        <end position="382"/>
    </location>
</feature>
<dbReference type="InterPro" id="IPR011701">
    <property type="entry name" value="MFS"/>
</dbReference>
<keyword evidence="9" id="KW-1185">Reference proteome</keyword>
<keyword evidence="2" id="KW-0813">Transport</keyword>
<dbReference type="STRING" id="1423807.FD16_GL001112"/>
<dbReference type="Gene3D" id="1.20.1250.20">
    <property type="entry name" value="MFS general substrate transporter like domains"/>
    <property type="match status" value="2"/>
</dbReference>
<feature type="transmembrane region" description="Helical" evidence="6">
    <location>
        <begin position="58"/>
        <end position="79"/>
    </location>
</feature>
<dbReference type="InterPro" id="IPR036259">
    <property type="entry name" value="MFS_trans_sf"/>
</dbReference>
<evidence type="ECO:0000259" key="7">
    <source>
        <dbReference type="PROSITE" id="PS50850"/>
    </source>
</evidence>
<evidence type="ECO:0000256" key="3">
    <source>
        <dbReference type="ARBA" id="ARBA00022692"/>
    </source>
</evidence>
<feature type="transmembrane region" description="Helical" evidence="6">
    <location>
        <begin position="175"/>
        <end position="194"/>
    </location>
</feature>
<feature type="transmembrane region" description="Helical" evidence="6">
    <location>
        <begin position="299"/>
        <end position="317"/>
    </location>
</feature>
<proteinExistence type="predicted"/>
<dbReference type="Proteomes" id="UP000051820">
    <property type="component" value="Unassembled WGS sequence"/>
</dbReference>
<name>A0A0R1W3V9_9LACO</name>
<comment type="subcellular location">
    <subcellularLocation>
        <location evidence="1">Cell membrane</location>
        <topology evidence="1">Multi-pass membrane protein</topology>
    </subcellularLocation>
</comment>
<evidence type="ECO:0000256" key="6">
    <source>
        <dbReference type="SAM" id="Phobius"/>
    </source>
</evidence>